<organism evidence="3 4">
    <name type="scientific">Cyclotella atomus</name>
    <dbReference type="NCBI Taxonomy" id="382360"/>
    <lineage>
        <taxon>Eukaryota</taxon>
        <taxon>Sar</taxon>
        <taxon>Stramenopiles</taxon>
        <taxon>Ochrophyta</taxon>
        <taxon>Bacillariophyta</taxon>
        <taxon>Coscinodiscophyceae</taxon>
        <taxon>Thalassiosirophycidae</taxon>
        <taxon>Stephanodiscales</taxon>
        <taxon>Stephanodiscaceae</taxon>
        <taxon>Cyclotella</taxon>
    </lineage>
</organism>
<dbReference type="PROSITE" id="PS51184">
    <property type="entry name" value="JMJC"/>
    <property type="match status" value="1"/>
</dbReference>
<gene>
    <name evidence="3" type="ORF">ACHAWO_013834</name>
</gene>
<evidence type="ECO:0000259" key="2">
    <source>
        <dbReference type="PROSITE" id="PS51184"/>
    </source>
</evidence>
<accession>A0ABD3QJB2</accession>
<evidence type="ECO:0000313" key="3">
    <source>
        <dbReference type="EMBL" id="KAL3800252.1"/>
    </source>
</evidence>
<dbReference type="InterPro" id="IPR003347">
    <property type="entry name" value="JmjC_dom"/>
</dbReference>
<comment type="caution">
    <text evidence="3">The sequence shown here is derived from an EMBL/GenBank/DDBJ whole genome shotgun (WGS) entry which is preliminary data.</text>
</comment>
<feature type="domain" description="JmjC" evidence="2">
    <location>
        <begin position="559"/>
        <end position="748"/>
    </location>
</feature>
<feature type="region of interest" description="Disordered" evidence="1">
    <location>
        <begin position="1"/>
        <end position="26"/>
    </location>
</feature>
<evidence type="ECO:0000256" key="1">
    <source>
        <dbReference type="SAM" id="MobiDB-lite"/>
    </source>
</evidence>
<dbReference type="EMBL" id="JALLPJ020000164">
    <property type="protein sequence ID" value="KAL3800252.1"/>
    <property type="molecule type" value="Genomic_DNA"/>
</dbReference>
<dbReference type="Pfam" id="PF13621">
    <property type="entry name" value="Cupin_8"/>
    <property type="match status" value="1"/>
</dbReference>
<proteinExistence type="predicted"/>
<dbReference type="InterPro" id="IPR041667">
    <property type="entry name" value="Cupin_8"/>
</dbReference>
<protein>
    <recommendedName>
        <fullName evidence="2">JmjC domain-containing protein</fullName>
    </recommendedName>
</protein>
<feature type="region of interest" description="Disordered" evidence="1">
    <location>
        <begin position="217"/>
        <end position="237"/>
    </location>
</feature>
<reference evidence="3 4" key="1">
    <citation type="submission" date="2024-10" db="EMBL/GenBank/DDBJ databases">
        <title>Updated reference genomes for cyclostephanoid diatoms.</title>
        <authorList>
            <person name="Roberts W.R."/>
            <person name="Alverson A.J."/>
        </authorList>
    </citation>
    <scope>NUCLEOTIDE SEQUENCE [LARGE SCALE GENOMIC DNA]</scope>
    <source>
        <strain evidence="3 4">AJA010-31</strain>
    </source>
</reference>
<evidence type="ECO:0000313" key="4">
    <source>
        <dbReference type="Proteomes" id="UP001530400"/>
    </source>
</evidence>
<feature type="compositionally biased region" description="Basic residues" evidence="1">
    <location>
        <begin position="217"/>
        <end position="236"/>
    </location>
</feature>
<keyword evidence="4" id="KW-1185">Reference proteome</keyword>
<feature type="region of interest" description="Disordered" evidence="1">
    <location>
        <begin position="57"/>
        <end position="82"/>
    </location>
</feature>
<name>A0ABD3QJB2_9STRA</name>
<sequence>MMKNVKAADLDAVPPPPLSSPTAQNTTCDLLHEQIDGTEEPTNKTSTSVEMQIDSTINTDQTESPIINKPGLANPSSPHKTPASITRYIQIAQDELDQLNIKHSSSPRTPLHNIASPDLMEYIRSTEKELDTILKDALTSPTNSKRNDSMEISLDESFDELKDLSFQEEMGSNESKSRVEDIIDSIESEQNQSKRERHPEPIVIKSKKVLHEKRARFASNHHSKEKAHTRKRKVGHTNKQPTELAPFLIKAFLLSCFVATSLAVLLGSIYPASPLLGSSNTETCNSINIQGQCTATYQSSYSVIQRFQLGLAAISFGFATCIRTIIAAPLQRLDDKLRSKKIYVQIVSEILHLHNILADIMEECSYDVWENTAMYHQVLKVGSRRSSFQQPPELDLSIQVPCDVGRARVYLLSRHDDVLPELNDRGCQLRDVISIELLMQYAAKNFDPTFDLATHPIVLRNLWSKESLSGNERRLTPEGILRDPQLSSFILPNYFSDATKTGYDALVPDSDRISLSQFVRNIQTGQTPYAKIGTQSIVEEFPELREEIVPFRIAKSLFGWDPLLDDLRAIALDHVWPIFKPFVRIVPPSTYYPIFIAGMSRSHKADSHSRTDLHTEPIGNIAVQLHGSRSWTLVPTKWSGLLRPTVSKHGRGKCTMSIRLPTASRLYQHKTTSNALGYIYSNLDPITQLPLRLKELPLVWTCETNKGDGLWVPPWTWHRVDYTGHIESEDDANDSDLSIGASIFHFYPKLFCTNLPLFALTIIPNLIWEAIGLNVE</sequence>
<dbReference type="AlphaFoldDB" id="A0ABD3QJB2"/>
<dbReference type="SUPFAM" id="SSF51197">
    <property type="entry name" value="Clavaminate synthase-like"/>
    <property type="match status" value="1"/>
</dbReference>
<dbReference type="Proteomes" id="UP001530400">
    <property type="component" value="Unassembled WGS sequence"/>
</dbReference>
<dbReference type="Gene3D" id="2.60.120.650">
    <property type="entry name" value="Cupin"/>
    <property type="match status" value="1"/>
</dbReference>